<dbReference type="Pfam" id="PF00169">
    <property type="entry name" value="PH"/>
    <property type="match status" value="1"/>
</dbReference>
<dbReference type="Pfam" id="PF00616">
    <property type="entry name" value="RasGAP"/>
    <property type="match status" value="2"/>
</dbReference>
<name>A0ABM1VY07_APLCA</name>
<feature type="domain" description="C2" evidence="9">
    <location>
        <begin position="1"/>
        <end position="107"/>
    </location>
</feature>
<dbReference type="Proteomes" id="UP000694888">
    <property type="component" value="Unplaced"/>
</dbReference>
<keyword evidence="1" id="KW-0343">GTPase activation</keyword>
<evidence type="ECO:0000256" key="3">
    <source>
        <dbReference type="ARBA" id="ARBA00022737"/>
    </source>
</evidence>
<feature type="non-terminal residue" evidence="12">
    <location>
        <position position="1"/>
    </location>
</feature>
<dbReference type="PANTHER" id="PTHR10194:SF148">
    <property type="entry name" value="GTPASE-ACTIVATING PROTEIN"/>
    <property type="match status" value="1"/>
</dbReference>
<dbReference type="InterPro" id="IPR023152">
    <property type="entry name" value="RasGAP_CS"/>
</dbReference>
<dbReference type="SMART" id="SM00323">
    <property type="entry name" value="RasGAP"/>
    <property type="match status" value="1"/>
</dbReference>
<dbReference type="SUPFAM" id="SSF50729">
    <property type="entry name" value="PH domain-like"/>
    <property type="match status" value="1"/>
</dbReference>
<dbReference type="InterPro" id="IPR000008">
    <property type="entry name" value="C2_dom"/>
</dbReference>
<feature type="compositionally biased region" description="Polar residues" evidence="7">
    <location>
        <begin position="962"/>
        <end position="975"/>
    </location>
</feature>
<dbReference type="Pfam" id="PF00168">
    <property type="entry name" value="C2"/>
    <property type="match status" value="1"/>
</dbReference>
<feature type="compositionally biased region" description="Low complexity" evidence="7">
    <location>
        <begin position="873"/>
        <end position="897"/>
    </location>
</feature>
<dbReference type="PROSITE" id="PS50004">
    <property type="entry name" value="C2"/>
    <property type="match status" value="1"/>
</dbReference>
<accession>A0ABM1VY07</accession>
<feature type="compositionally biased region" description="Polar residues" evidence="7">
    <location>
        <begin position="1316"/>
        <end position="1331"/>
    </location>
</feature>
<evidence type="ECO:0000259" key="10">
    <source>
        <dbReference type="PROSITE" id="PS50018"/>
    </source>
</evidence>
<gene>
    <name evidence="12" type="primary">LOC101858122</name>
</gene>
<dbReference type="InterPro" id="IPR035892">
    <property type="entry name" value="C2_domain_sf"/>
</dbReference>
<dbReference type="PROSITE" id="PS00509">
    <property type="entry name" value="RAS_GTPASE_ACTIV_1"/>
    <property type="match status" value="1"/>
</dbReference>
<dbReference type="InterPro" id="IPR001936">
    <property type="entry name" value="RasGAP_dom"/>
</dbReference>
<feature type="domain" description="PH" evidence="8">
    <location>
        <begin position="445"/>
        <end position="546"/>
    </location>
</feature>
<dbReference type="Pfam" id="PF00779">
    <property type="entry name" value="BTK"/>
    <property type="match status" value="1"/>
</dbReference>
<dbReference type="PROSITE" id="PS50018">
    <property type="entry name" value="RAS_GTPASE_ACTIV_2"/>
    <property type="match status" value="1"/>
</dbReference>
<feature type="domain" description="Ras-GAP" evidence="10">
    <location>
        <begin position="171"/>
        <end position="365"/>
    </location>
</feature>
<feature type="region of interest" description="Disordered" evidence="7">
    <location>
        <begin position="1256"/>
        <end position="1351"/>
    </location>
</feature>
<dbReference type="InterPro" id="IPR008936">
    <property type="entry name" value="Rho_GTPase_activation_prot"/>
</dbReference>
<evidence type="ECO:0000256" key="4">
    <source>
        <dbReference type="ARBA" id="ARBA00022771"/>
    </source>
</evidence>
<feature type="region of interest" description="Disordered" evidence="7">
    <location>
        <begin position="1035"/>
        <end position="1153"/>
    </location>
</feature>
<evidence type="ECO:0000256" key="2">
    <source>
        <dbReference type="ARBA" id="ARBA00022723"/>
    </source>
</evidence>
<feature type="region of interest" description="Disordered" evidence="7">
    <location>
        <begin position="838"/>
        <end position="947"/>
    </location>
</feature>
<dbReference type="Gene3D" id="2.60.40.150">
    <property type="entry name" value="C2 domain"/>
    <property type="match status" value="1"/>
</dbReference>
<dbReference type="Gene3D" id="1.10.506.10">
    <property type="entry name" value="GTPase Activation - p120gap, domain 1"/>
    <property type="match status" value="1"/>
</dbReference>
<dbReference type="Gene3D" id="2.30.29.30">
    <property type="entry name" value="Pleckstrin-homology domain (PH domain)/Phosphotyrosine-binding domain (PTB)"/>
    <property type="match status" value="1"/>
</dbReference>
<feature type="region of interest" description="Disordered" evidence="7">
    <location>
        <begin position="701"/>
        <end position="749"/>
    </location>
</feature>
<dbReference type="CDD" id="cd05128">
    <property type="entry name" value="RasGAP_GAP1_like"/>
    <property type="match status" value="1"/>
</dbReference>
<evidence type="ECO:0000256" key="7">
    <source>
        <dbReference type="SAM" id="MobiDB-lite"/>
    </source>
</evidence>
<evidence type="ECO:0000259" key="8">
    <source>
        <dbReference type="PROSITE" id="PS50003"/>
    </source>
</evidence>
<dbReference type="SMART" id="SM00239">
    <property type="entry name" value="C2"/>
    <property type="match status" value="1"/>
</dbReference>
<dbReference type="SMART" id="SM00107">
    <property type="entry name" value="BTK"/>
    <property type="match status" value="1"/>
</dbReference>
<keyword evidence="3" id="KW-0677">Repeat</keyword>
<feature type="compositionally biased region" description="Low complexity" evidence="7">
    <location>
        <begin position="1043"/>
        <end position="1052"/>
    </location>
</feature>
<dbReference type="RefSeq" id="XP_035827300.1">
    <property type="nucleotide sequence ID" value="XM_035971407.1"/>
</dbReference>
<dbReference type="PROSITE" id="PS50003">
    <property type="entry name" value="PH_DOMAIN"/>
    <property type="match status" value="1"/>
</dbReference>
<keyword evidence="4 6" id="KW-0863">Zinc-finger</keyword>
<keyword evidence="11" id="KW-1185">Reference proteome</keyword>
<feature type="compositionally biased region" description="Low complexity" evidence="7">
    <location>
        <begin position="1214"/>
        <end position="1239"/>
    </location>
</feature>
<evidence type="ECO:0000259" key="9">
    <source>
        <dbReference type="PROSITE" id="PS50004"/>
    </source>
</evidence>
<feature type="region of interest" description="Disordered" evidence="7">
    <location>
        <begin position="1187"/>
        <end position="1240"/>
    </location>
</feature>
<feature type="compositionally biased region" description="Low complexity" evidence="7">
    <location>
        <begin position="711"/>
        <end position="720"/>
    </location>
</feature>
<dbReference type="SUPFAM" id="SSF49562">
    <property type="entry name" value="C2 domain (Calcium/lipid-binding domain, CaLB)"/>
    <property type="match status" value="1"/>
</dbReference>
<feature type="region of interest" description="Disordered" evidence="7">
    <location>
        <begin position="962"/>
        <end position="1011"/>
    </location>
</feature>
<feature type="compositionally biased region" description="Polar residues" evidence="7">
    <location>
        <begin position="1075"/>
        <end position="1105"/>
    </location>
</feature>
<dbReference type="SUPFAM" id="SSF48350">
    <property type="entry name" value="GTPase activation domain, GAP"/>
    <property type="match status" value="1"/>
</dbReference>
<protein>
    <submittedName>
        <fullName evidence="12">LOW QUALITY PROTEIN: uncharacterized protein LOC101858122</fullName>
    </submittedName>
</protein>
<dbReference type="PROSITE" id="PS51113">
    <property type="entry name" value="ZF_BTK"/>
    <property type="match status" value="1"/>
</dbReference>
<evidence type="ECO:0000256" key="5">
    <source>
        <dbReference type="ARBA" id="ARBA00022833"/>
    </source>
</evidence>
<organism evidence="11 12">
    <name type="scientific">Aplysia californica</name>
    <name type="common">California sea hare</name>
    <dbReference type="NCBI Taxonomy" id="6500"/>
    <lineage>
        <taxon>Eukaryota</taxon>
        <taxon>Metazoa</taxon>
        <taxon>Spiralia</taxon>
        <taxon>Lophotrochozoa</taxon>
        <taxon>Mollusca</taxon>
        <taxon>Gastropoda</taxon>
        <taxon>Heterobranchia</taxon>
        <taxon>Euthyneura</taxon>
        <taxon>Tectipleura</taxon>
        <taxon>Aplysiida</taxon>
        <taxon>Aplysioidea</taxon>
        <taxon>Aplysiidae</taxon>
        <taxon>Aplysia</taxon>
    </lineage>
</organism>
<dbReference type="PANTHER" id="PTHR10194">
    <property type="entry name" value="RAS GTPASE-ACTIVATING PROTEINS"/>
    <property type="match status" value="1"/>
</dbReference>
<feature type="compositionally biased region" description="Low complexity" evidence="7">
    <location>
        <begin position="1293"/>
        <end position="1305"/>
    </location>
</feature>
<evidence type="ECO:0000313" key="12">
    <source>
        <dbReference type="RefSeq" id="XP_035827300.1"/>
    </source>
</evidence>
<reference evidence="12" key="1">
    <citation type="submission" date="2025-08" db="UniProtKB">
        <authorList>
            <consortium name="RefSeq"/>
        </authorList>
    </citation>
    <scope>IDENTIFICATION</scope>
</reference>
<evidence type="ECO:0000256" key="6">
    <source>
        <dbReference type="PROSITE-ProRule" id="PRU00432"/>
    </source>
</evidence>
<dbReference type="InterPro" id="IPR039360">
    <property type="entry name" value="Ras_GTPase"/>
</dbReference>
<feature type="compositionally biased region" description="Low complexity" evidence="7">
    <location>
        <begin position="909"/>
        <end position="942"/>
    </location>
</feature>
<dbReference type="GeneID" id="101858122"/>
<feature type="compositionally biased region" description="Basic and acidic residues" evidence="7">
    <location>
        <begin position="1201"/>
        <end position="1213"/>
    </location>
</feature>
<dbReference type="InterPro" id="IPR001849">
    <property type="entry name" value="PH_domain"/>
</dbReference>
<evidence type="ECO:0000313" key="11">
    <source>
        <dbReference type="Proteomes" id="UP000694888"/>
    </source>
</evidence>
<evidence type="ECO:0000256" key="1">
    <source>
        <dbReference type="ARBA" id="ARBA00022468"/>
    </source>
</evidence>
<proteinExistence type="predicted"/>
<sequence length="1423" mass="152636">CNPYAVVSVQHGKSKAREVKRTAVKKKTICPQFDEVFIFYLDGKGHNERSLYTFDDFHSGELSVSLYHDDSKVSREVLGNIFKGSFLGEVKIPLSDIDFSKPHKAWYCLQAKEQKASEQNLGSIRLRISYTADYVFPSKYYDGLRNLILESSDMKPVTSSAAFLLGEIVDNRQNAAQPLIKLFLQHGKLVPLIHALADWEMSNTIDPNTLFRGNSLLTKMVDELMKLQGLPYLHDTLGAVVSQICTEGRPCEIDPTRLKDGEDLDTNLSNLQAYVANALNAIVGSGLVCPAVMRDVFCTLKSRATISYPDNLEVRYHAVTSFIFLRFFSAAILTPTLFDLQSDTPEPSVQRSLTLVSKSVAGLVNLVSSKSVNVTIKEEYMVPLCDMFPQEFLLFLSSGECNDQEEYMVPLFDMFPQAAQNDIKMFLDIISSCSGLHFKNIEAPIVLKEGFMIKRAQGRKRFGLKNFKKRFFRLTNQTLSYSKNKGEKPLFEMPVTDILAVEKLEEESFKMKYMFQVVQSQRALYIQAGHCVEEKEWLDLLTKICKSNRNRLKVYHPAAYVNNHWLCCKSTEHSSVGCTPVTGGLPLTAIQADIDSDREVEKVHSLFLHEIDKLDALQEMCGSQAVYSGDLNVKASGLGSSIEDPASCFTTIAEIQRCIITLEQEHVQYMRSVQRATVIGSIDTPIGDESGADLVRNMNRSSERLSRHGSRSSNASNISRRSFRDCRSREGSFRERSRCGTGEGVRKSVSGDVSAASRTLGVDFRSEVKKAASYDVMTVDGEGDADSLSNVKSQGLRVPADKYVAMGTEADREAGPPPHLRQLSRGFDVVYINGVTTDSRDCDAHPPALNGGHTPAAESTGNGEVGHSRTTDSSSVCPSSSFVVPMSNSSSSESTPPALNCSLNGSTLPASNSSAPPASNSSSNGSVPPVSNSSARPASNSSLNGSVPPALNGSLNCSTAPALNSSNGSTPSTLIDDSEGSAPPLINSSCNSSAPPMFNRSSSSSSSHTQGVLETWLETHDDLVTAAATTDTSNLTLNKDSDVTSSSTPTPADADDKANGVVAASSQDCHDNGDFDNNNKATTSTMHHLPSENSPQPSVSGTQNGDRGEGENGTNVVSHHDSLVSCSPPRNELCGSSDNAVSSPDGDDGDVVHNGFSTDLSVVSGYKAFPASPQPATTRGVVVLSQSDGAEDAGKSPDSQECVHKDQIPHEENASSSPDLALISSSQSSQSSESHQILADSTAVQFSTKLAAAATPLPISPPVGLDDLLTPPASPAGNAILTSSSGERTCAESCASSDLGSGDASDCADRGPNVADSVSSRRPQTALSSASGDLFSADENNDRNTEIPPFQFSSHLTSTQVSSEEFIVSSVARGSLPDLEIDLQKEASAVSGSLPTSPVDPVDIRLNIATEGNGDNAPSLEIL</sequence>
<dbReference type="InterPro" id="IPR011993">
    <property type="entry name" value="PH-like_dom_sf"/>
</dbReference>
<keyword evidence="2" id="KW-0479">Metal-binding</keyword>
<dbReference type="InterPro" id="IPR001562">
    <property type="entry name" value="Znf_Btk_motif"/>
</dbReference>
<dbReference type="SMART" id="SM00233">
    <property type="entry name" value="PH"/>
    <property type="match status" value="1"/>
</dbReference>
<keyword evidence="5" id="KW-0862">Zinc</keyword>
<feature type="compositionally biased region" description="Basic and acidic residues" evidence="7">
    <location>
        <begin position="722"/>
        <end position="738"/>
    </location>
</feature>